<evidence type="ECO:0000256" key="4">
    <source>
        <dbReference type="ARBA" id="ARBA00022801"/>
    </source>
</evidence>
<organism evidence="9 10">
    <name type="scientific">Streptococcus pseudoporcinus</name>
    <dbReference type="NCBI Taxonomy" id="361101"/>
    <lineage>
        <taxon>Bacteria</taxon>
        <taxon>Bacillati</taxon>
        <taxon>Bacillota</taxon>
        <taxon>Bacilli</taxon>
        <taxon>Lactobacillales</taxon>
        <taxon>Streptococcaceae</taxon>
        <taxon>Streptococcus</taxon>
    </lineage>
</organism>
<name>A0A4U9XI35_9STRE</name>
<dbReference type="Gene3D" id="1.10.1370.20">
    <property type="entry name" value="Oligoendopeptidase f, C-terminal domain"/>
    <property type="match status" value="1"/>
</dbReference>
<comment type="cofactor">
    <cofactor evidence="1">
        <name>Zn(2+)</name>
        <dbReference type="ChEBI" id="CHEBI:29105"/>
    </cofactor>
</comment>
<keyword evidence="4 9" id="KW-0378">Hydrolase</keyword>
<keyword evidence="6" id="KW-0482">Metalloprotease</keyword>
<evidence type="ECO:0000259" key="8">
    <source>
        <dbReference type="Pfam" id="PF08439"/>
    </source>
</evidence>
<dbReference type="Gene3D" id="1.20.140.70">
    <property type="entry name" value="Oligopeptidase f, N-terminal domain"/>
    <property type="match status" value="1"/>
</dbReference>
<proteinExistence type="predicted"/>
<protein>
    <submittedName>
        <fullName evidence="9">Oligoendopeptidase F</fullName>
        <ecNumber evidence="9">3.4.24.-</ecNumber>
    </submittedName>
</protein>
<dbReference type="RefSeq" id="WP_077322105.1">
    <property type="nucleotide sequence ID" value="NZ_CABEHT010000001.1"/>
</dbReference>
<dbReference type="Pfam" id="PF01432">
    <property type="entry name" value="Peptidase_M3"/>
    <property type="match status" value="1"/>
</dbReference>
<dbReference type="GO" id="GO:0004222">
    <property type="term" value="F:metalloendopeptidase activity"/>
    <property type="evidence" value="ECO:0007669"/>
    <property type="project" value="InterPro"/>
</dbReference>
<dbReference type="Gene3D" id="1.10.287.830">
    <property type="entry name" value="putative peptidase helix hairpin domain like"/>
    <property type="match status" value="1"/>
</dbReference>
<keyword evidence="3" id="KW-0479">Metal-binding</keyword>
<dbReference type="GO" id="GO:0006518">
    <property type="term" value="P:peptide metabolic process"/>
    <property type="evidence" value="ECO:0007669"/>
    <property type="project" value="TreeGrafter"/>
</dbReference>
<evidence type="ECO:0000259" key="7">
    <source>
        <dbReference type="Pfam" id="PF01432"/>
    </source>
</evidence>
<evidence type="ECO:0000313" key="10">
    <source>
        <dbReference type="Proteomes" id="UP000394068"/>
    </source>
</evidence>
<dbReference type="InterPro" id="IPR042088">
    <property type="entry name" value="OligoPept_F_C"/>
</dbReference>
<dbReference type="CDD" id="cd09608">
    <property type="entry name" value="M3B_PepF"/>
    <property type="match status" value="1"/>
</dbReference>
<dbReference type="InterPro" id="IPR004438">
    <property type="entry name" value="Peptidase_M3B"/>
</dbReference>
<dbReference type="GO" id="GO:0046872">
    <property type="term" value="F:metal ion binding"/>
    <property type="evidence" value="ECO:0007669"/>
    <property type="project" value="UniProtKB-KW"/>
</dbReference>
<evidence type="ECO:0000256" key="5">
    <source>
        <dbReference type="ARBA" id="ARBA00022833"/>
    </source>
</evidence>
<evidence type="ECO:0000313" key="9">
    <source>
        <dbReference type="EMBL" id="VTS12800.1"/>
    </source>
</evidence>
<dbReference type="SUPFAM" id="SSF55486">
    <property type="entry name" value="Metalloproteases ('zincins'), catalytic domain"/>
    <property type="match status" value="1"/>
</dbReference>
<dbReference type="InterPro" id="IPR013647">
    <property type="entry name" value="OligopepF_N_dom"/>
</dbReference>
<dbReference type="Pfam" id="PF08439">
    <property type="entry name" value="Peptidase_M3_N"/>
    <property type="match status" value="1"/>
</dbReference>
<dbReference type="NCBIfam" id="TIGR00181">
    <property type="entry name" value="pepF"/>
    <property type="match status" value="1"/>
</dbReference>
<feature type="domain" description="Oligopeptidase F N-terminal" evidence="8">
    <location>
        <begin position="112"/>
        <end position="181"/>
    </location>
</feature>
<dbReference type="GO" id="GO:0006508">
    <property type="term" value="P:proteolysis"/>
    <property type="evidence" value="ECO:0007669"/>
    <property type="project" value="UniProtKB-KW"/>
</dbReference>
<dbReference type="PANTHER" id="PTHR11804">
    <property type="entry name" value="PROTEASE M3 THIMET OLIGOPEPTIDASE-RELATED"/>
    <property type="match status" value="1"/>
</dbReference>
<evidence type="ECO:0000256" key="2">
    <source>
        <dbReference type="ARBA" id="ARBA00022670"/>
    </source>
</evidence>
<sequence>MADNRSHLEEKYTWDLTTIFDSDQKWETEVNDLKIDLERAQTLAGHLLDSAKNLLETTEIQLDLSRRIEKVYVYAHMKNDQDTTVAKYQEYQSKASALYARFSEVFSFYEPEFMTILPSQFDDFLKEEPRLEDYHHFFEKLLKNKEHVLSQAEEELLAGAQEIFNGAEETFGLLDNADIQFPIIKDEKGQEIEITHGNFIHLMESKDRQVRQAAYEALYSTYEQFQHTYAKTLQTNVKVNNYKARVHHYTSARQAAMAANFIPEAVYDTLLEVVNRKLPLLHRYLELRKKILGLETLKMYDVYTPLSQTDLSVNYDQALEKAEEVLSIFGKEYRDYVHQAFSERWIDVHVNKGKRSGAYSGGSYDTKAFMLLNWQDNLDNLYTLVHETGHSLHSTLTRKNQPYVYGDYSIFLAEIASTTNENILTEALLKDVTDEKERFAILNNYLDGFRGTIFRQSQFAEFEHAIYQADQAGDVLTSDYLNNLYGQLNEKYYGLAKEDNYYIQYEWARIPHFYYNYYVYQYATGFAAASYLANKIVHGQQKDIDNYLSYLKAGNSDYPLNVIAKAGVDMTNEVYLEDAFTIFEERLTELEALVEKGVHL</sequence>
<keyword evidence="5" id="KW-0862">Zinc</keyword>
<dbReference type="InterPro" id="IPR001567">
    <property type="entry name" value="Pept_M3A_M3B_dom"/>
</dbReference>
<dbReference type="EC" id="3.4.24.-" evidence="9"/>
<evidence type="ECO:0000256" key="6">
    <source>
        <dbReference type="ARBA" id="ARBA00023049"/>
    </source>
</evidence>
<reference evidence="9 10" key="1">
    <citation type="submission" date="2019-05" db="EMBL/GenBank/DDBJ databases">
        <authorList>
            <consortium name="Pathogen Informatics"/>
        </authorList>
    </citation>
    <scope>NUCLEOTIDE SEQUENCE [LARGE SCALE GENOMIC DNA]</scope>
    <source>
        <strain evidence="9 10">NCTC5386</strain>
    </source>
</reference>
<gene>
    <name evidence="9" type="primary">pepF1_1</name>
    <name evidence="9" type="ORF">NCTC5386_00634</name>
</gene>
<dbReference type="AlphaFoldDB" id="A0A4U9XI35"/>
<dbReference type="EMBL" id="CABEHT010000001">
    <property type="protein sequence ID" value="VTS12800.1"/>
    <property type="molecule type" value="Genomic_DNA"/>
</dbReference>
<dbReference type="Proteomes" id="UP000394068">
    <property type="component" value="Unassembled WGS sequence"/>
</dbReference>
<feature type="domain" description="Peptidase M3A/M3B catalytic" evidence="7">
    <location>
        <begin position="202"/>
        <end position="580"/>
    </location>
</feature>
<evidence type="ECO:0000256" key="3">
    <source>
        <dbReference type="ARBA" id="ARBA00022723"/>
    </source>
</evidence>
<dbReference type="InterPro" id="IPR045090">
    <property type="entry name" value="Pept_M3A_M3B"/>
</dbReference>
<accession>A0A4U9XI35</accession>
<dbReference type="PANTHER" id="PTHR11804:SF84">
    <property type="entry name" value="SACCHAROLYSIN"/>
    <property type="match status" value="1"/>
</dbReference>
<evidence type="ECO:0000256" key="1">
    <source>
        <dbReference type="ARBA" id="ARBA00001947"/>
    </source>
</evidence>
<keyword evidence="2" id="KW-0645">Protease</keyword>